<dbReference type="PANTHER" id="PTHR10963:SF55">
    <property type="entry name" value="GLYCOSIDE HYDROLASE FAMILY 16 PROTEIN"/>
    <property type="match status" value="1"/>
</dbReference>
<dbReference type="PANTHER" id="PTHR10963">
    <property type="entry name" value="GLYCOSYL HYDROLASE-RELATED"/>
    <property type="match status" value="1"/>
</dbReference>
<dbReference type="RefSeq" id="WP_209694639.1">
    <property type="nucleotide sequence ID" value="NZ_BAAAVU010000013.1"/>
</dbReference>
<evidence type="ECO:0000313" key="4">
    <source>
        <dbReference type="EMBL" id="MBP2351780.1"/>
    </source>
</evidence>
<dbReference type="InterPro" id="IPR050546">
    <property type="entry name" value="Glycosyl_Hydrlase_16"/>
</dbReference>
<evidence type="ECO:0000256" key="2">
    <source>
        <dbReference type="SAM" id="SignalP"/>
    </source>
</evidence>
<dbReference type="Proteomes" id="UP000755585">
    <property type="component" value="Unassembled WGS sequence"/>
</dbReference>
<keyword evidence="2" id="KW-0732">Signal</keyword>
<feature type="chain" id="PRO_5047053641" evidence="2">
    <location>
        <begin position="25"/>
        <end position="326"/>
    </location>
</feature>
<feature type="domain" description="GH16" evidence="3">
    <location>
        <begin position="33"/>
        <end position="326"/>
    </location>
</feature>
<name>A0ABS4UJK4_9ACTN</name>
<evidence type="ECO:0000313" key="5">
    <source>
        <dbReference type="Proteomes" id="UP000755585"/>
    </source>
</evidence>
<dbReference type="PROSITE" id="PS51762">
    <property type="entry name" value="GH16_2"/>
    <property type="match status" value="1"/>
</dbReference>
<dbReference type="Gene3D" id="2.60.120.200">
    <property type="match status" value="1"/>
</dbReference>
<dbReference type="SUPFAM" id="SSF49899">
    <property type="entry name" value="Concanavalin A-like lectins/glucanases"/>
    <property type="match status" value="1"/>
</dbReference>
<comment type="similarity">
    <text evidence="1">Belongs to the glycosyl hydrolase 16 family.</text>
</comment>
<dbReference type="Pfam" id="PF26113">
    <property type="entry name" value="GH16_XgeA"/>
    <property type="match status" value="1"/>
</dbReference>
<dbReference type="InterPro" id="IPR013320">
    <property type="entry name" value="ConA-like_dom_sf"/>
</dbReference>
<dbReference type="EMBL" id="JAGINT010000001">
    <property type="protein sequence ID" value="MBP2351780.1"/>
    <property type="molecule type" value="Genomic_DNA"/>
</dbReference>
<gene>
    <name evidence="4" type="ORF">JOF29_002863</name>
</gene>
<evidence type="ECO:0000256" key="1">
    <source>
        <dbReference type="ARBA" id="ARBA00006865"/>
    </source>
</evidence>
<keyword evidence="5" id="KW-1185">Reference proteome</keyword>
<feature type="signal peptide" evidence="2">
    <location>
        <begin position="1"/>
        <end position="24"/>
    </location>
</feature>
<reference evidence="4 5" key="1">
    <citation type="submission" date="2021-03" db="EMBL/GenBank/DDBJ databases">
        <title>Sequencing the genomes of 1000 actinobacteria strains.</title>
        <authorList>
            <person name="Klenk H.-P."/>
        </authorList>
    </citation>
    <scope>NUCLEOTIDE SEQUENCE [LARGE SCALE GENOMIC DNA]</scope>
    <source>
        <strain evidence="4 5">DSM 18824</strain>
    </source>
</reference>
<protein>
    <submittedName>
        <fullName evidence="4">Beta-glucanase (GH16 family)</fullName>
    </submittedName>
</protein>
<accession>A0ABS4UJK4</accession>
<comment type="caution">
    <text evidence="4">The sequence shown here is derived from an EMBL/GenBank/DDBJ whole genome shotgun (WGS) entry which is preliminary data.</text>
</comment>
<sequence length="326" mass="34917">MRARAFGLVIAVAALVVPVVSASAAHPPEAGGSHGNGLPSAPNGFTTVFADDFSGPRGRSVDRSDWRFDIGNQGGYGNGEAEFYTDSTSNVGLDGHGNLEITPIRTPAGEWTSGRIQTNRSDFTAGAHGILRVQASIRLPQVGSGVGATGIWPAFWMLGSPLRSGGTWPDAGEIDIMENVNGRPELSQTFHCGIIPGGPCDESNGRGHGTPAPDLQQSYHTYAMELDRSITPNQIRWYLDGRLTFTLSQQDLQWNGSDQLWQDGTNHGFYLLLNVAVGGAFPWAECNFFPHPGGCSFSTPFPQMDTSKTVSGKPMSVAYVAVYQKR</sequence>
<evidence type="ECO:0000259" key="3">
    <source>
        <dbReference type="PROSITE" id="PS51762"/>
    </source>
</evidence>
<organism evidence="4 5">
    <name type="scientific">Kribbella aluminosa</name>
    <dbReference type="NCBI Taxonomy" id="416017"/>
    <lineage>
        <taxon>Bacteria</taxon>
        <taxon>Bacillati</taxon>
        <taxon>Actinomycetota</taxon>
        <taxon>Actinomycetes</taxon>
        <taxon>Propionibacteriales</taxon>
        <taxon>Kribbellaceae</taxon>
        <taxon>Kribbella</taxon>
    </lineage>
</organism>
<dbReference type="InterPro" id="IPR000757">
    <property type="entry name" value="Beta-glucanase-like"/>
</dbReference>
<proteinExistence type="inferred from homology"/>